<evidence type="ECO:0000256" key="1">
    <source>
        <dbReference type="SAM" id="Phobius"/>
    </source>
</evidence>
<dbReference type="AlphaFoldDB" id="A0A7I8LIS7"/>
<keyword evidence="2" id="KW-0732">Signal</keyword>
<accession>A0A7I8LIS7</accession>
<feature type="signal peptide" evidence="2">
    <location>
        <begin position="1"/>
        <end position="25"/>
    </location>
</feature>
<proteinExistence type="predicted"/>
<protein>
    <submittedName>
        <fullName evidence="3">Uncharacterized protein</fullName>
    </submittedName>
</protein>
<evidence type="ECO:0000313" key="3">
    <source>
        <dbReference type="EMBL" id="CAA7409949.1"/>
    </source>
</evidence>
<keyword evidence="4" id="KW-1185">Reference proteome</keyword>
<organism evidence="3 4">
    <name type="scientific">Spirodela intermedia</name>
    <name type="common">Intermediate duckweed</name>
    <dbReference type="NCBI Taxonomy" id="51605"/>
    <lineage>
        <taxon>Eukaryota</taxon>
        <taxon>Viridiplantae</taxon>
        <taxon>Streptophyta</taxon>
        <taxon>Embryophyta</taxon>
        <taxon>Tracheophyta</taxon>
        <taxon>Spermatophyta</taxon>
        <taxon>Magnoliopsida</taxon>
        <taxon>Liliopsida</taxon>
        <taxon>Araceae</taxon>
        <taxon>Lemnoideae</taxon>
        <taxon>Spirodela</taxon>
    </lineage>
</organism>
<feature type="transmembrane region" description="Helical" evidence="1">
    <location>
        <begin position="32"/>
        <end position="50"/>
    </location>
</feature>
<keyword evidence="1" id="KW-1133">Transmembrane helix</keyword>
<keyword evidence="1" id="KW-0472">Membrane</keyword>
<gene>
    <name evidence="3" type="ORF">SI8410_17020627</name>
</gene>
<name>A0A7I8LIS7_SPIIN</name>
<dbReference type="EMBL" id="LR746280">
    <property type="protein sequence ID" value="CAA7409949.1"/>
    <property type="molecule type" value="Genomic_DNA"/>
</dbReference>
<evidence type="ECO:0000256" key="2">
    <source>
        <dbReference type="SAM" id="SignalP"/>
    </source>
</evidence>
<keyword evidence="1" id="KW-0812">Transmembrane</keyword>
<evidence type="ECO:0000313" key="4">
    <source>
        <dbReference type="Proteomes" id="UP000663760"/>
    </source>
</evidence>
<feature type="chain" id="PRO_5029907504" evidence="2">
    <location>
        <begin position="26"/>
        <end position="51"/>
    </location>
</feature>
<dbReference type="Proteomes" id="UP000663760">
    <property type="component" value="Chromosome 17"/>
</dbReference>
<reference evidence="3" key="1">
    <citation type="submission" date="2020-02" db="EMBL/GenBank/DDBJ databases">
        <authorList>
            <person name="Scholz U."/>
            <person name="Mascher M."/>
            <person name="Fiebig A."/>
        </authorList>
    </citation>
    <scope>NUCLEOTIDE SEQUENCE</scope>
</reference>
<sequence>MRFAGFHALLLVASLFLSVILPSFAQNAAAPPSGIACALMLVALLVTYLVH</sequence>